<reference evidence="2 3" key="1">
    <citation type="submission" date="2022-08" db="EMBL/GenBank/DDBJ databases">
        <title>Algoriphagus sp. CAU 1643 isolated from mud.</title>
        <authorList>
            <person name="Kim W."/>
        </authorList>
    </citation>
    <scope>NUCLEOTIDE SEQUENCE [LARGE SCALE GENOMIC DNA]</scope>
    <source>
        <strain evidence="2 3">CAU 1643</strain>
    </source>
</reference>
<feature type="transmembrane region" description="Helical" evidence="1">
    <location>
        <begin position="300"/>
        <end position="319"/>
    </location>
</feature>
<feature type="transmembrane region" description="Helical" evidence="1">
    <location>
        <begin position="12"/>
        <end position="32"/>
    </location>
</feature>
<protein>
    <submittedName>
        <fullName evidence="2">TIGR00366 family protein</fullName>
    </submittedName>
</protein>
<dbReference type="RefSeq" id="WP_259412793.1">
    <property type="nucleotide sequence ID" value="NZ_JANWGH010000001.1"/>
</dbReference>
<dbReference type="Proteomes" id="UP001206788">
    <property type="component" value="Unassembled WGS sequence"/>
</dbReference>
<organism evidence="2 3">
    <name type="scientific">Algoriphagus limi</name>
    <dbReference type="NCBI Taxonomy" id="2975273"/>
    <lineage>
        <taxon>Bacteria</taxon>
        <taxon>Pseudomonadati</taxon>
        <taxon>Bacteroidota</taxon>
        <taxon>Cytophagia</taxon>
        <taxon>Cytophagales</taxon>
        <taxon>Cyclobacteriaceae</taxon>
        <taxon>Algoriphagus</taxon>
    </lineage>
</organism>
<keyword evidence="1" id="KW-1133">Transmembrane helix</keyword>
<dbReference type="PANTHER" id="PTHR41983:SF2">
    <property type="entry name" value="SHORT-CHAIN FATTY ACID TRANSPORTER-RELATED"/>
    <property type="match status" value="1"/>
</dbReference>
<feature type="transmembrane region" description="Helical" evidence="1">
    <location>
        <begin position="136"/>
        <end position="154"/>
    </location>
</feature>
<feature type="transmembrane region" description="Helical" evidence="1">
    <location>
        <begin position="259"/>
        <end position="280"/>
    </location>
</feature>
<feature type="transmembrane region" description="Helical" evidence="1">
    <location>
        <begin position="192"/>
        <end position="210"/>
    </location>
</feature>
<feature type="transmembrane region" description="Helical" evidence="1">
    <location>
        <begin position="53"/>
        <end position="77"/>
    </location>
</feature>
<feature type="transmembrane region" description="Helical" evidence="1">
    <location>
        <begin position="412"/>
        <end position="434"/>
    </location>
</feature>
<evidence type="ECO:0000313" key="2">
    <source>
        <dbReference type="EMBL" id="MCS5489116.1"/>
    </source>
</evidence>
<comment type="caution">
    <text evidence="2">The sequence shown here is derived from an EMBL/GenBank/DDBJ whole genome shotgun (WGS) entry which is preliminary data.</text>
</comment>
<name>A0ABT2G1I1_9BACT</name>
<feature type="transmembrane region" description="Helical" evidence="1">
    <location>
        <begin position="339"/>
        <end position="360"/>
    </location>
</feature>
<keyword evidence="1" id="KW-0472">Membrane</keyword>
<feature type="transmembrane region" description="Helical" evidence="1">
    <location>
        <begin position="236"/>
        <end position="253"/>
    </location>
</feature>
<evidence type="ECO:0000313" key="3">
    <source>
        <dbReference type="Proteomes" id="UP001206788"/>
    </source>
</evidence>
<dbReference type="InterPro" id="IPR006160">
    <property type="entry name" value="SCFA_transpt_AtoE"/>
</dbReference>
<dbReference type="EMBL" id="JANWGH010000001">
    <property type="protein sequence ID" value="MCS5489116.1"/>
    <property type="molecule type" value="Genomic_DNA"/>
</dbReference>
<dbReference type="PANTHER" id="PTHR41983">
    <property type="entry name" value="SHORT-CHAIN FATTY ACID TRANSPORTER-RELATED"/>
    <property type="match status" value="1"/>
</dbReference>
<evidence type="ECO:0000256" key="1">
    <source>
        <dbReference type="SAM" id="Phobius"/>
    </source>
</evidence>
<feature type="transmembrane region" description="Helical" evidence="1">
    <location>
        <begin position="97"/>
        <end position="124"/>
    </location>
</feature>
<accession>A0ABT2G1I1</accession>
<keyword evidence="1" id="KW-0812">Transmembrane</keyword>
<dbReference type="Pfam" id="PF02667">
    <property type="entry name" value="SCFA_trans"/>
    <property type="match status" value="2"/>
</dbReference>
<gene>
    <name evidence="2" type="ORF">NY014_01670</name>
</gene>
<sequence>MNKKRVAISFPSPFDLVLILSGLVLIAAVFALRSQGKSIGESIQMTLLFWKDGFFSLLEFTLQMMMILVFGYALAIAKPIHHFLKKIAHLPNNLLQAVLFTGIVTMIAGLLNWGFGLIVGALLARFVHLAMEEKKIPSNAPLLASAGYLGMAVWHGGLSGSATLKVAEPNHFLADQIGQISVDQTIFSVGNLGMTLGLVLVFLIVLTFLFRSKKTKENPIYSHPLRPISPGVNKKVGFWIGLFMILIFLWVAFKESANGLSFFNLNLMNFLLFGLTLFVFRDLKSFTEAVSEGVKSSSDIFIQFPFYAGILGMVTYSGLLDELSNLFLNNADQNFLGPFTLISAAFVNLLIPSGGGQWAVQGPIIMQVTESLGMDPAKMILVFSYGDQISNLLQPFWALPLLSITGVKASQLIRYTSWLFLAGFIFLMTAVYLFF</sequence>
<proteinExistence type="predicted"/>
<keyword evidence="3" id="KW-1185">Reference proteome</keyword>